<dbReference type="EMBL" id="JACIJG010000027">
    <property type="protein sequence ID" value="MBB5704321.1"/>
    <property type="molecule type" value="Genomic_DNA"/>
</dbReference>
<dbReference type="RefSeq" id="WP_176588396.1">
    <property type="nucleotide sequence ID" value="NZ_JACIJG010000027.1"/>
</dbReference>
<evidence type="ECO:0000313" key="3">
    <source>
        <dbReference type="Proteomes" id="UP000555546"/>
    </source>
</evidence>
<organism evidence="2 3">
    <name type="scientific">Brucella daejeonensis</name>
    <dbReference type="NCBI Taxonomy" id="659015"/>
    <lineage>
        <taxon>Bacteria</taxon>
        <taxon>Pseudomonadati</taxon>
        <taxon>Pseudomonadota</taxon>
        <taxon>Alphaproteobacteria</taxon>
        <taxon>Hyphomicrobiales</taxon>
        <taxon>Brucellaceae</taxon>
        <taxon>Brucella/Ochrobactrum group</taxon>
        <taxon>Brucella</taxon>
    </lineage>
</organism>
<dbReference type="CDD" id="cd00093">
    <property type="entry name" value="HTH_XRE"/>
    <property type="match status" value="1"/>
</dbReference>
<name>A0A7W9B160_9HYPH</name>
<feature type="domain" description="HTH cro/C1-type" evidence="1">
    <location>
        <begin position="19"/>
        <end position="73"/>
    </location>
</feature>
<dbReference type="SUPFAM" id="SSF47413">
    <property type="entry name" value="lambda repressor-like DNA-binding domains"/>
    <property type="match status" value="1"/>
</dbReference>
<evidence type="ECO:0000259" key="1">
    <source>
        <dbReference type="PROSITE" id="PS50943"/>
    </source>
</evidence>
<dbReference type="InterPro" id="IPR001387">
    <property type="entry name" value="Cro/C1-type_HTH"/>
</dbReference>
<dbReference type="Proteomes" id="UP000555546">
    <property type="component" value="Unassembled WGS sequence"/>
</dbReference>
<gene>
    <name evidence="2" type="ORF">FHS76_004238</name>
</gene>
<dbReference type="Gene3D" id="1.10.260.40">
    <property type="entry name" value="lambda repressor-like DNA-binding domains"/>
    <property type="match status" value="1"/>
</dbReference>
<reference evidence="2 3" key="1">
    <citation type="submission" date="2020-08" db="EMBL/GenBank/DDBJ databases">
        <title>Genomic Encyclopedia of Type Strains, Phase IV (KMG-IV): sequencing the most valuable type-strain genomes for metagenomic binning, comparative biology and taxonomic classification.</title>
        <authorList>
            <person name="Goeker M."/>
        </authorList>
    </citation>
    <scope>NUCLEOTIDE SEQUENCE [LARGE SCALE GENOMIC DNA]</scope>
    <source>
        <strain evidence="2 3">DSM 26944</strain>
    </source>
</reference>
<dbReference type="InterPro" id="IPR010982">
    <property type="entry name" value="Lambda_DNA-bd_dom_sf"/>
</dbReference>
<accession>A0A7W9B160</accession>
<evidence type="ECO:0000313" key="2">
    <source>
        <dbReference type="EMBL" id="MBB5704321.1"/>
    </source>
</evidence>
<dbReference type="GO" id="GO:0003677">
    <property type="term" value="F:DNA binding"/>
    <property type="evidence" value="ECO:0007669"/>
    <property type="project" value="InterPro"/>
</dbReference>
<protein>
    <submittedName>
        <fullName evidence="2">Transcriptional regulator with XRE-family HTH domain</fullName>
    </submittedName>
</protein>
<comment type="caution">
    <text evidence="2">The sequence shown here is derived from an EMBL/GenBank/DDBJ whole genome shotgun (WGS) entry which is preliminary data.</text>
</comment>
<sequence>MNNTIKIHAGKTPTRVHFIAEWAEKRGLKQVDIVNEIGADKGLVSRWFKGTVPKPEYLEKLRELFHADDISSLFRHPDDDWIARMFKDKTEEQREKAIQMLRLLFNDQKTGTDG</sequence>
<proteinExistence type="predicted"/>
<dbReference type="AlphaFoldDB" id="A0A7W9B160"/>
<dbReference type="PROSITE" id="PS50943">
    <property type="entry name" value="HTH_CROC1"/>
    <property type="match status" value="1"/>
</dbReference>
<keyword evidence="3" id="KW-1185">Reference proteome</keyword>